<dbReference type="PANTHER" id="PTHR10974">
    <property type="entry name" value="FI08016P-RELATED"/>
    <property type="match status" value="1"/>
</dbReference>
<dbReference type="Pfam" id="PF02995">
    <property type="entry name" value="DUF229"/>
    <property type="match status" value="1"/>
</dbReference>
<organism evidence="1 2">
    <name type="scientific">Strongyloides papillosus</name>
    <name type="common">Intestinal threadworm</name>
    <dbReference type="NCBI Taxonomy" id="174720"/>
    <lineage>
        <taxon>Eukaryota</taxon>
        <taxon>Metazoa</taxon>
        <taxon>Ecdysozoa</taxon>
        <taxon>Nematoda</taxon>
        <taxon>Chromadorea</taxon>
        <taxon>Rhabditida</taxon>
        <taxon>Tylenchina</taxon>
        <taxon>Panagrolaimomorpha</taxon>
        <taxon>Strongyloidoidea</taxon>
        <taxon>Strongyloididae</taxon>
        <taxon>Strongyloides</taxon>
    </lineage>
</organism>
<dbReference type="STRING" id="174720.A0A0N5BD44"/>
<evidence type="ECO:0000313" key="2">
    <source>
        <dbReference type="WBParaSite" id="SPAL_0000393500.1"/>
    </source>
</evidence>
<sequence>MIEISYLIINSRRTNVFIIVLDSLSHSNFIRKLPRTLSVLINDYKSIIFNGITKIGDNSFLNAVAFLSGKRTMTPGYEDEINIDIRKEFFDSLPLIWNDFSNKNYTTLYA</sequence>
<protein>
    <submittedName>
        <fullName evidence="2">GPI ethanolamine phosphate transferase 1</fullName>
    </submittedName>
</protein>
<dbReference type="WBParaSite" id="SPAL_0000393500.1">
    <property type="protein sequence ID" value="SPAL_0000393500.1"/>
    <property type="gene ID" value="SPAL_0000393500"/>
</dbReference>
<proteinExistence type="predicted"/>
<accession>A0A0N5BD44</accession>
<keyword evidence="1" id="KW-1185">Reference proteome</keyword>
<dbReference type="Proteomes" id="UP000046392">
    <property type="component" value="Unplaced"/>
</dbReference>
<dbReference type="InterPro" id="IPR004245">
    <property type="entry name" value="DUF229"/>
</dbReference>
<dbReference type="AlphaFoldDB" id="A0A0N5BD44"/>
<dbReference type="PANTHER" id="PTHR10974:SF48">
    <property type="entry name" value="SULFATASE DOMAIN-CONTAINING PROTEIN"/>
    <property type="match status" value="1"/>
</dbReference>
<reference evidence="2" key="1">
    <citation type="submission" date="2017-02" db="UniProtKB">
        <authorList>
            <consortium name="WormBaseParasite"/>
        </authorList>
    </citation>
    <scope>IDENTIFICATION</scope>
</reference>
<evidence type="ECO:0000313" key="1">
    <source>
        <dbReference type="Proteomes" id="UP000046392"/>
    </source>
</evidence>
<name>A0A0N5BD44_STREA</name>
<dbReference type="GO" id="GO:0005615">
    <property type="term" value="C:extracellular space"/>
    <property type="evidence" value="ECO:0007669"/>
    <property type="project" value="TreeGrafter"/>
</dbReference>